<name>A0A841LUY8_9HYPH</name>
<organism evidence="1 2">
    <name type="scientific">Paenochrobactrum gallinarii</name>
    <dbReference type="NCBI Taxonomy" id="643673"/>
    <lineage>
        <taxon>Bacteria</taxon>
        <taxon>Pseudomonadati</taxon>
        <taxon>Pseudomonadota</taxon>
        <taxon>Alphaproteobacteria</taxon>
        <taxon>Hyphomicrobiales</taxon>
        <taxon>Brucellaceae</taxon>
        <taxon>Paenochrobactrum</taxon>
    </lineage>
</organism>
<dbReference type="EMBL" id="JACIIU010000002">
    <property type="protein sequence ID" value="MBB6260317.1"/>
    <property type="molecule type" value="Genomic_DNA"/>
</dbReference>
<dbReference type="AlphaFoldDB" id="A0A841LUY8"/>
<reference evidence="1 2" key="1">
    <citation type="submission" date="2020-08" db="EMBL/GenBank/DDBJ databases">
        <title>Genomic Encyclopedia of Type Strains, Phase IV (KMG-IV): sequencing the most valuable type-strain genomes for metagenomic binning, comparative biology and taxonomic classification.</title>
        <authorList>
            <person name="Goeker M."/>
        </authorList>
    </citation>
    <scope>NUCLEOTIDE SEQUENCE [LARGE SCALE GENOMIC DNA]</scope>
    <source>
        <strain evidence="1 2">DSM 22336</strain>
    </source>
</reference>
<dbReference type="RefSeq" id="WP_281383563.1">
    <property type="nucleotide sequence ID" value="NZ_JACIIU010000002.1"/>
</dbReference>
<gene>
    <name evidence="1" type="ORF">FHS77_000841</name>
</gene>
<accession>A0A841LUY8</accession>
<sequence length="41" mass="4800">MKLAVKLRFEALLAALRLKSMALAERNWREQITAKQEEREG</sequence>
<proteinExistence type="predicted"/>
<evidence type="ECO:0000313" key="1">
    <source>
        <dbReference type="EMBL" id="MBB6260317.1"/>
    </source>
</evidence>
<evidence type="ECO:0000313" key="2">
    <source>
        <dbReference type="Proteomes" id="UP000555393"/>
    </source>
</evidence>
<dbReference type="Proteomes" id="UP000555393">
    <property type="component" value="Unassembled WGS sequence"/>
</dbReference>
<protein>
    <submittedName>
        <fullName evidence="1">Uncharacterized protein</fullName>
    </submittedName>
</protein>
<comment type="caution">
    <text evidence="1">The sequence shown here is derived from an EMBL/GenBank/DDBJ whole genome shotgun (WGS) entry which is preliminary data.</text>
</comment>
<keyword evidence="2" id="KW-1185">Reference proteome</keyword>